<evidence type="ECO:0000256" key="1">
    <source>
        <dbReference type="ARBA" id="ARBA00004127"/>
    </source>
</evidence>
<keyword evidence="6 7" id="KW-0472">Membrane</keyword>
<name>A0A0C3BZA7_HEBCY</name>
<dbReference type="InterPro" id="IPR011701">
    <property type="entry name" value="MFS"/>
</dbReference>
<evidence type="ECO:0000259" key="8">
    <source>
        <dbReference type="PROSITE" id="PS50850"/>
    </source>
</evidence>
<feature type="transmembrane region" description="Helical" evidence="7">
    <location>
        <begin position="378"/>
        <end position="398"/>
    </location>
</feature>
<evidence type="ECO:0000256" key="7">
    <source>
        <dbReference type="SAM" id="Phobius"/>
    </source>
</evidence>
<comment type="similarity">
    <text evidence="2">Belongs to the major facilitator superfamily.</text>
</comment>
<evidence type="ECO:0000256" key="3">
    <source>
        <dbReference type="ARBA" id="ARBA00022448"/>
    </source>
</evidence>
<dbReference type="EMBL" id="KN831802">
    <property type="protein sequence ID" value="KIM36781.1"/>
    <property type="molecule type" value="Genomic_DNA"/>
</dbReference>
<comment type="subcellular location">
    <subcellularLocation>
        <location evidence="1">Endomembrane system</location>
        <topology evidence="1">Multi-pass membrane protein</topology>
    </subcellularLocation>
</comment>
<keyword evidence="4 7" id="KW-0812">Transmembrane</keyword>
<dbReference type="SUPFAM" id="SSF103473">
    <property type="entry name" value="MFS general substrate transporter"/>
    <property type="match status" value="1"/>
</dbReference>
<dbReference type="InterPro" id="IPR051788">
    <property type="entry name" value="MFS_Transporter"/>
</dbReference>
<dbReference type="OrthoDB" id="413079at2759"/>
<evidence type="ECO:0000256" key="6">
    <source>
        <dbReference type="ARBA" id="ARBA00023136"/>
    </source>
</evidence>
<accession>A0A0C3BZA7</accession>
<evidence type="ECO:0000313" key="9">
    <source>
        <dbReference type="EMBL" id="KIM36781.1"/>
    </source>
</evidence>
<feature type="transmembrane region" description="Helical" evidence="7">
    <location>
        <begin position="127"/>
        <end position="144"/>
    </location>
</feature>
<dbReference type="PROSITE" id="PS50850">
    <property type="entry name" value="MFS"/>
    <property type="match status" value="1"/>
</dbReference>
<feature type="domain" description="Major facilitator superfamily (MFS) profile" evidence="8">
    <location>
        <begin position="41"/>
        <end position="431"/>
    </location>
</feature>
<keyword evidence="10" id="KW-1185">Reference proteome</keyword>
<dbReference type="GO" id="GO:0012505">
    <property type="term" value="C:endomembrane system"/>
    <property type="evidence" value="ECO:0007669"/>
    <property type="project" value="UniProtKB-SubCell"/>
</dbReference>
<dbReference type="GO" id="GO:0016020">
    <property type="term" value="C:membrane"/>
    <property type="evidence" value="ECO:0007669"/>
    <property type="project" value="TreeGrafter"/>
</dbReference>
<dbReference type="HOGENOM" id="CLU_021993_6_0_1"/>
<dbReference type="PANTHER" id="PTHR23514:SF3">
    <property type="entry name" value="BYPASS OF STOP CODON PROTEIN 6"/>
    <property type="match status" value="1"/>
</dbReference>
<gene>
    <name evidence="9" type="ORF">M413DRAFT_20429</name>
</gene>
<dbReference type="AlphaFoldDB" id="A0A0C3BZA7"/>
<dbReference type="Gene3D" id="1.20.1250.20">
    <property type="entry name" value="MFS general substrate transporter like domains"/>
    <property type="match status" value="1"/>
</dbReference>
<keyword evidence="5 7" id="KW-1133">Transmembrane helix</keyword>
<feature type="transmembrane region" description="Helical" evidence="7">
    <location>
        <begin position="285"/>
        <end position="304"/>
    </location>
</feature>
<dbReference type="Pfam" id="PF07690">
    <property type="entry name" value="MFS_1"/>
    <property type="match status" value="1"/>
</dbReference>
<feature type="transmembrane region" description="Helical" evidence="7">
    <location>
        <begin position="165"/>
        <end position="185"/>
    </location>
</feature>
<evidence type="ECO:0000313" key="10">
    <source>
        <dbReference type="Proteomes" id="UP000053424"/>
    </source>
</evidence>
<reference evidence="9 10" key="1">
    <citation type="submission" date="2014-04" db="EMBL/GenBank/DDBJ databases">
        <authorList>
            <consortium name="DOE Joint Genome Institute"/>
            <person name="Kuo A."/>
            <person name="Gay G."/>
            <person name="Dore J."/>
            <person name="Kohler A."/>
            <person name="Nagy L.G."/>
            <person name="Floudas D."/>
            <person name="Copeland A."/>
            <person name="Barry K.W."/>
            <person name="Cichocki N."/>
            <person name="Veneault-Fourrey C."/>
            <person name="LaButti K."/>
            <person name="Lindquist E.A."/>
            <person name="Lipzen A."/>
            <person name="Lundell T."/>
            <person name="Morin E."/>
            <person name="Murat C."/>
            <person name="Sun H."/>
            <person name="Tunlid A."/>
            <person name="Henrissat B."/>
            <person name="Grigoriev I.V."/>
            <person name="Hibbett D.S."/>
            <person name="Martin F."/>
            <person name="Nordberg H.P."/>
            <person name="Cantor M.N."/>
            <person name="Hua S.X."/>
        </authorList>
    </citation>
    <scope>NUCLEOTIDE SEQUENCE [LARGE SCALE GENOMIC DNA]</scope>
    <source>
        <strain evidence="10">h7</strain>
    </source>
</reference>
<dbReference type="GO" id="GO:0022857">
    <property type="term" value="F:transmembrane transporter activity"/>
    <property type="evidence" value="ECO:0007669"/>
    <property type="project" value="InterPro"/>
</dbReference>
<evidence type="ECO:0000256" key="2">
    <source>
        <dbReference type="ARBA" id="ARBA00008335"/>
    </source>
</evidence>
<evidence type="ECO:0000256" key="4">
    <source>
        <dbReference type="ARBA" id="ARBA00022692"/>
    </source>
</evidence>
<feature type="transmembrane region" description="Helical" evidence="7">
    <location>
        <begin position="253"/>
        <end position="279"/>
    </location>
</feature>
<sequence>MNVHDDGSGSGGAEIEDNETTPLVQSDKLLSKKQERKARIQFLALCWSLFVLGWTDGTVGPLLPRIQEFYDVGYATVSWIFVFGCTGIVFGALMNMPLTDKLGFGKMLVLGTFFQILAFTMQSFAPAFPIFVASFAIGGIGMAVQDAHANGFIALVRNNAETKMGFLHAAYGAGALAAPLSATQFSQMTHWSFHYLVSLSLSIINMVVLAIVFRFKEQDECLAQGGEIIPNKPENFAEEGKYGQLMRLKATHLLALFLLVYIGVEVTIGGWTVTFMMVVRGGGPSSGYIASGFFGGLTLGRLVLLGVNKKVNSALSACSRSNDFNPSWGKYVLYTYTLFSHFQLVVWLVPSFAVGTVAVCCIGSRVIPRSLVTGSIGWISACGAAGSALLPFLTGAIASKFGIASLQPLLVAMMILLGTLWVVVPKVPLST</sequence>
<dbReference type="STRING" id="686832.A0A0C3BZA7"/>
<feature type="transmembrane region" description="Helical" evidence="7">
    <location>
        <begin position="103"/>
        <end position="121"/>
    </location>
</feature>
<protein>
    <recommendedName>
        <fullName evidence="8">Major facilitator superfamily (MFS) profile domain-containing protein</fullName>
    </recommendedName>
</protein>
<dbReference type="Proteomes" id="UP000053424">
    <property type="component" value="Unassembled WGS sequence"/>
</dbReference>
<organism evidence="9 10">
    <name type="scientific">Hebeloma cylindrosporum</name>
    <dbReference type="NCBI Taxonomy" id="76867"/>
    <lineage>
        <taxon>Eukaryota</taxon>
        <taxon>Fungi</taxon>
        <taxon>Dikarya</taxon>
        <taxon>Basidiomycota</taxon>
        <taxon>Agaricomycotina</taxon>
        <taxon>Agaricomycetes</taxon>
        <taxon>Agaricomycetidae</taxon>
        <taxon>Agaricales</taxon>
        <taxon>Agaricineae</taxon>
        <taxon>Hymenogastraceae</taxon>
        <taxon>Hebeloma</taxon>
    </lineage>
</organism>
<evidence type="ECO:0000256" key="5">
    <source>
        <dbReference type="ARBA" id="ARBA00022989"/>
    </source>
</evidence>
<dbReference type="PANTHER" id="PTHR23514">
    <property type="entry name" value="BYPASS OF STOP CODON PROTEIN 6"/>
    <property type="match status" value="1"/>
</dbReference>
<feature type="transmembrane region" description="Helical" evidence="7">
    <location>
        <begin position="191"/>
        <end position="213"/>
    </location>
</feature>
<feature type="transmembrane region" description="Helical" evidence="7">
    <location>
        <begin position="405"/>
        <end position="424"/>
    </location>
</feature>
<feature type="transmembrane region" description="Helical" evidence="7">
    <location>
        <begin position="38"/>
        <end position="55"/>
    </location>
</feature>
<keyword evidence="3" id="KW-0813">Transport</keyword>
<feature type="transmembrane region" description="Helical" evidence="7">
    <location>
        <begin position="75"/>
        <end position="96"/>
    </location>
</feature>
<reference evidence="10" key="2">
    <citation type="submission" date="2015-01" db="EMBL/GenBank/DDBJ databases">
        <title>Evolutionary Origins and Diversification of the Mycorrhizal Mutualists.</title>
        <authorList>
            <consortium name="DOE Joint Genome Institute"/>
            <consortium name="Mycorrhizal Genomics Consortium"/>
            <person name="Kohler A."/>
            <person name="Kuo A."/>
            <person name="Nagy L.G."/>
            <person name="Floudas D."/>
            <person name="Copeland A."/>
            <person name="Barry K.W."/>
            <person name="Cichocki N."/>
            <person name="Veneault-Fourrey C."/>
            <person name="LaButti K."/>
            <person name="Lindquist E.A."/>
            <person name="Lipzen A."/>
            <person name="Lundell T."/>
            <person name="Morin E."/>
            <person name="Murat C."/>
            <person name="Riley R."/>
            <person name="Ohm R."/>
            <person name="Sun H."/>
            <person name="Tunlid A."/>
            <person name="Henrissat B."/>
            <person name="Grigoriev I.V."/>
            <person name="Hibbett D.S."/>
            <person name="Martin F."/>
        </authorList>
    </citation>
    <scope>NUCLEOTIDE SEQUENCE [LARGE SCALE GENOMIC DNA]</scope>
    <source>
        <strain evidence="10">h7</strain>
    </source>
</reference>
<dbReference type="InterPro" id="IPR036259">
    <property type="entry name" value="MFS_trans_sf"/>
</dbReference>
<proteinExistence type="inferred from homology"/>
<dbReference type="InterPro" id="IPR020846">
    <property type="entry name" value="MFS_dom"/>
</dbReference>
<feature type="transmembrane region" description="Helical" evidence="7">
    <location>
        <begin position="344"/>
        <end position="366"/>
    </location>
</feature>